<accession>A0A2N3G6U1</accession>
<reference evidence="2 3" key="1">
    <citation type="journal article" date="2017" name="ISME J.">
        <title>Potential for microbial H2 and metal transformations associated with novel bacteria and archaea in deep terrestrial subsurface sediments.</title>
        <authorList>
            <person name="Hernsdorf A.W."/>
            <person name="Amano Y."/>
            <person name="Miyakawa K."/>
            <person name="Ise K."/>
            <person name="Suzuki Y."/>
            <person name="Anantharaman K."/>
            <person name="Probst A."/>
            <person name="Burstein D."/>
            <person name="Thomas B.C."/>
            <person name="Banfield J.F."/>
        </authorList>
    </citation>
    <scope>NUCLEOTIDE SEQUENCE [LARGE SCALE GENOMIC DNA]</scope>
    <source>
        <strain evidence="2">HGW-Actinobacteria-3</strain>
    </source>
</reference>
<sequence>MKMSRYRRNGGKSRGGRRARARGMGMFSFVHEGQSGTVIPVAVMVLAILFLIGMLIITVGIGELSMTTTSKYSMSAFRIAEAGVSRAMNQLRNDLDLTSAATSDLTKLNWPNQELADPPVPTTIHRAAFGGGEYEVWLYQDPLTTVHSKKVIVSEGEYTSGGTTYRRVIETKVNFADNTNALDAFNFLVYQGDDPSVGLTGGEKFSVRNQFGSYNLDGVGDSYWECDKCGWKVYWVNKPGACPMAGCPNTGDDWIKRGGDGWGIYSKGPIELSSEGLGWDCNIIGNVISEDCVRVGSTLTAASAPPEVYGTVYAGIDGVDDNDPPVPKPGEHLDEPFDSLLMGDLSACGANPGGAPGGACVVDYDLSYLAIGQLTINKIYAASGVSVRTFWASDSLTPWGAIQIPGGIESGGNVKFLGVMSNSVIPLLGGIHIGEGGKGSTRGVKARGKVDVIMLSTGISIGDIEAGYDNAGTRVGVALNAAWNSTLKTGSIKSTGKVWAAGALGTITIGSLDGVWAWPPINWTPRHIWAGTDTGASGGSGTSFEGNAVVGGLLTGDIVAAGKVSVLAGLGGFGVGNVYSGYKEEGSYWSCDNCGYKAYQEDAPGDCLTVDCPNTGQGAKNYWTDHKCWQCSKCNYLVDSSAEPDYQCPTDGCPNTGSDPNYWVEKHYWECDKTKNGDCCGTRLYQTNHPAMCPNTDCDGTAWTHATGVAQRMGTLLRAYAGYYTAGNINSFGKVDSTVGVGGSGIGNINAGTEAVSGDGSTGVDLYILLGGGGAGNIMSRGKVNVNVCTGAQTVGSITAGTDAGIHGETGVNVQTSWLGSCTTGAIVSRGMVNLLPGAGWITVNGAITAGTSNPALSGGLGVNMNASLATINVTGQITSTGPVKAVASWGAGWGITTNGIWAGEDTDNSNEGFGINLIANAGCKIKDTGELKCPSSVKLYACVYGSLEVKEVWAGNANGGTGLLCKSDYSDGGGDVIKASGLVKTRGKIRVETYGTNTRFNGGIEAGSDATGTGFDIMMGGWSYGVNAYLSNNEHFNCYGKIAHNLKPDLGHAWFCPHNLWCGTDVDLDNNDSTGDDDGFSEKCNPSGYVRTPGYVNFSWEKESDKFYYRNVDGDFKRDLTEVWCGGDFKIKPKQDPGVNLSDGVRSRGTVMVDTWGKNFCASSVKANALAWSLNDGGFYIGAGGIESQADVNFEGGAVLQVEGALKSSGNIFISHANDNWTFGGIETQGNFSGDAQNNRPITLGNVKCNTIARVGNNVGNVWLLDEGKWDVTSLECQNAFDFDGDPNKKLNSGWFRVSGDLRAKGDVSLLLESS</sequence>
<keyword evidence="1" id="KW-0812">Transmembrane</keyword>
<keyword evidence="1" id="KW-1133">Transmembrane helix</keyword>
<protein>
    <submittedName>
        <fullName evidence="2">Uncharacterized protein</fullName>
    </submittedName>
</protein>
<proteinExistence type="predicted"/>
<organism evidence="2 3">
    <name type="scientific">Candidatus Anoxymicrobium japonicum</name>
    <dbReference type="NCBI Taxonomy" id="2013648"/>
    <lineage>
        <taxon>Bacteria</taxon>
        <taxon>Bacillati</taxon>
        <taxon>Actinomycetota</taxon>
        <taxon>Candidatus Geothermincolia</taxon>
        <taxon>Candidatus Geothermincolales</taxon>
        <taxon>Candidatus Anoxymicrobiaceae</taxon>
        <taxon>Candidatus Anoxymicrobium</taxon>
    </lineage>
</organism>
<comment type="caution">
    <text evidence="2">The sequence shown here is derived from an EMBL/GenBank/DDBJ whole genome shotgun (WGS) entry which is preliminary data.</text>
</comment>
<keyword evidence="1" id="KW-0472">Membrane</keyword>
<feature type="non-terminal residue" evidence="2">
    <location>
        <position position="1316"/>
    </location>
</feature>
<evidence type="ECO:0000313" key="2">
    <source>
        <dbReference type="EMBL" id="PKQ28430.1"/>
    </source>
</evidence>
<evidence type="ECO:0000313" key="3">
    <source>
        <dbReference type="Proteomes" id="UP000233654"/>
    </source>
</evidence>
<feature type="transmembrane region" description="Helical" evidence="1">
    <location>
        <begin position="38"/>
        <end position="61"/>
    </location>
</feature>
<gene>
    <name evidence="2" type="ORF">CVT63_02720</name>
</gene>
<dbReference type="Proteomes" id="UP000233654">
    <property type="component" value="Unassembled WGS sequence"/>
</dbReference>
<name>A0A2N3G6U1_9ACTN</name>
<evidence type="ECO:0000256" key="1">
    <source>
        <dbReference type="SAM" id="Phobius"/>
    </source>
</evidence>
<dbReference type="EMBL" id="PHEX01000016">
    <property type="protein sequence ID" value="PKQ28430.1"/>
    <property type="molecule type" value="Genomic_DNA"/>
</dbReference>